<keyword evidence="9" id="KW-1185">Reference proteome</keyword>
<accession>A0A7M3MCP7</accession>
<evidence type="ECO:0000256" key="6">
    <source>
        <dbReference type="ARBA" id="ARBA00023235"/>
    </source>
</evidence>
<dbReference type="InterPro" id="IPR017850">
    <property type="entry name" value="Alkaline_phosphatase_core_sf"/>
</dbReference>
<dbReference type="SUPFAM" id="SSF53649">
    <property type="entry name" value="Alkaline phosphatase-like"/>
    <property type="match status" value="1"/>
</dbReference>
<name>A0A7M3MCP7_9BACT</name>
<dbReference type="NCBIfam" id="TIGR02535">
    <property type="entry name" value="hyp_Hser_kinase"/>
    <property type="match status" value="1"/>
</dbReference>
<evidence type="ECO:0000256" key="2">
    <source>
        <dbReference type="ARBA" id="ARBA00002315"/>
    </source>
</evidence>
<dbReference type="PANTHER" id="PTHR31209">
    <property type="entry name" value="COFACTOR-INDEPENDENT PHOSPHOGLYCERATE MUTASE"/>
    <property type="match status" value="1"/>
</dbReference>
<dbReference type="AlphaFoldDB" id="A0A7M3MCP7"/>
<comment type="pathway">
    <text evidence="3">Carbohydrate degradation.</text>
</comment>
<organism evidence="8 9">
    <name type="scientific">Oceanidesulfovibrio indonesiensis</name>
    <dbReference type="NCBI Taxonomy" id="54767"/>
    <lineage>
        <taxon>Bacteria</taxon>
        <taxon>Pseudomonadati</taxon>
        <taxon>Thermodesulfobacteriota</taxon>
        <taxon>Desulfovibrionia</taxon>
        <taxon>Desulfovibrionales</taxon>
        <taxon>Desulfovibrionaceae</taxon>
        <taxon>Oceanidesulfovibrio</taxon>
    </lineage>
</organism>
<dbReference type="GO" id="GO:0006096">
    <property type="term" value="P:glycolytic process"/>
    <property type="evidence" value="ECO:0007669"/>
    <property type="project" value="UniProtKB-KW"/>
</dbReference>
<dbReference type="RefSeq" id="WP_144303671.1">
    <property type="nucleotide sequence ID" value="NZ_QMIE01000012.1"/>
</dbReference>
<dbReference type="Gene3D" id="3.40.720.10">
    <property type="entry name" value="Alkaline Phosphatase, subunit A"/>
    <property type="match status" value="2"/>
</dbReference>
<reference evidence="8 9" key="1">
    <citation type="submission" date="2018-06" db="EMBL/GenBank/DDBJ databases">
        <title>Complete genome of Desulfovibrio indonesiensis P37SLT.</title>
        <authorList>
            <person name="Crispim J.S."/>
            <person name="Vidigal P.M.P."/>
            <person name="Silva L.C.F."/>
            <person name="Laguardia C.N."/>
            <person name="Araujo L.C."/>
            <person name="Dias R.S."/>
            <person name="Sousa M.P."/>
            <person name="Paula S.O."/>
            <person name="Silva C."/>
        </authorList>
    </citation>
    <scope>NUCLEOTIDE SEQUENCE [LARGE SCALE GENOMIC DNA]</scope>
    <source>
        <strain evidence="8 9">P37SLT</strain>
    </source>
</reference>
<dbReference type="NCBIfam" id="NF003242">
    <property type="entry name" value="PRK04200.1"/>
    <property type="match status" value="1"/>
</dbReference>
<dbReference type="CDD" id="cd16011">
    <property type="entry name" value="iPGM_like"/>
    <property type="match status" value="1"/>
</dbReference>
<dbReference type="PANTHER" id="PTHR31209:SF4">
    <property type="entry name" value="2,3-BISPHOSPHOGLYCERATE-INDEPENDENT PHOSPHOGLYCERATE MUTASE"/>
    <property type="match status" value="1"/>
</dbReference>
<gene>
    <name evidence="8" type="ORF">DPQ33_13055</name>
</gene>
<feature type="domain" description="Metalloenzyme" evidence="7">
    <location>
        <begin position="8"/>
        <end position="371"/>
    </location>
</feature>
<evidence type="ECO:0000256" key="3">
    <source>
        <dbReference type="ARBA" id="ARBA00004921"/>
    </source>
</evidence>
<dbReference type="GO" id="GO:0004619">
    <property type="term" value="F:phosphoglycerate mutase activity"/>
    <property type="evidence" value="ECO:0007669"/>
    <property type="project" value="UniProtKB-EC"/>
</dbReference>
<evidence type="ECO:0000259" key="7">
    <source>
        <dbReference type="Pfam" id="PF01676"/>
    </source>
</evidence>
<evidence type="ECO:0000256" key="4">
    <source>
        <dbReference type="ARBA" id="ARBA00005524"/>
    </source>
</evidence>
<dbReference type="OrthoDB" id="9804453at2"/>
<comment type="function">
    <text evidence="2">Catalyzes the interconversion of 2-phosphoglycerate and 3-phosphoglycerate.</text>
</comment>
<dbReference type="EMBL" id="QMIE01000012">
    <property type="protein sequence ID" value="TVM16243.1"/>
    <property type="molecule type" value="Genomic_DNA"/>
</dbReference>
<comment type="caution">
    <text evidence="8">The sequence shown here is derived from an EMBL/GenBank/DDBJ whole genome shotgun (WGS) entry which is preliminary data.</text>
</comment>
<evidence type="ECO:0000313" key="8">
    <source>
        <dbReference type="EMBL" id="TVM16243.1"/>
    </source>
</evidence>
<sequence length="411" mass="43846">MADAPRTFLFLVGDGMGDWPLDELGGKTVLEAARTPHMDRLASLGLTGLCRTVPDSMPPGSDVANMALMGFDPVVHHTGRGPIEAAAQGLELDQDDLVFRLNLVTVSEFSAHGAMRDYSAGHIDTAEATTLLDMIAGKLADQLGDEFTIFPGVQYRHLLVAKGAADGPLEDLFIHPPHDILDKSIKADVEAYAEHPELHALLAKAANLLAAPENTTKANALWPWGQGRPLTLPPFSKTYGVRGAVISAVDLVKGLGRAAGMDVLEVEGVTGLLDTNYEGKVQAALDFIDGGGEFVFLHVEAPDECGHGGNAAEKIEAIERFDARVVGPLMDALWERNAAFLVGCDHFTPVVERTHTKDPVPFALAWKDCETPSGVAGYSEVQAATTGLMIDPGFELLGWALAEAGLRSRKK</sequence>
<dbReference type="Pfam" id="PF01676">
    <property type="entry name" value="Metalloenzyme"/>
    <property type="match status" value="1"/>
</dbReference>
<dbReference type="GO" id="GO:0046872">
    <property type="term" value="F:metal ion binding"/>
    <property type="evidence" value="ECO:0007669"/>
    <property type="project" value="InterPro"/>
</dbReference>
<dbReference type="Pfam" id="PF10143">
    <property type="entry name" value="PhosphMutase"/>
    <property type="match status" value="1"/>
</dbReference>
<protein>
    <submittedName>
        <fullName evidence="8">Cofactor-independent phosphoglycerate mutase</fullName>
    </submittedName>
</protein>
<comment type="catalytic activity">
    <reaction evidence="1">
        <text>(2R)-2-phosphoglycerate = (2R)-3-phosphoglycerate</text>
        <dbReference type="Rhea" id="RHEA:15901"/>
        <dbReference type="ChEBI" id="CHEBI:58272"/>
        <dbReference type="ChEBI" id="CHEBI:58289"/>
        <dbReference type="EC" id="5.4.2.12"/>
    </reaction>
</comment>
<dbReference type="NCBIfam" id="TIGR00306">
    <property type="entry name" value="apgM"/>
    <property type="match status" value="1"/>
</dbReference>
<dbReference type="PIRSF" id="PIRSF006392">
    <property type="entry name" value="IPGAM_arch"/>
    <property type="match status" value="1"/>
</dbReference>
<evidence type="ECO:0000256" key="1">
    <source>
        <dbReference type="ARBA" id="ARBA00000370"/>
    </source>
</evidence>
<dbReference type="InterPro" id="IPR004456">
    <property type="entry name" value="Pglycerate_mutase_ApgM"/>
</dbReference>
<dbReference type="Proteomes" id="UP000448292">
    <property type="component" value="Unassembled WGS sequence"/>
</dbReference>
<keyword evidence="5" id="KW-0324">Glycolysis</keyword>
<dbReference type="InterPro" id="IPR006124">
    <property type="entry name" value="Metalloenzyme"/>
</dbReference>
<keyword evidence="6" id="KW-0413">Isomerase</keyword>
<proteinExistence type="inferred from homology"/>
<evidence type="ECO:0000313" key="9">
    <source>
        <dbReference type="Proteomes" id="UP000448292"/>
    </source>
</evidence>
<dbReference type="InterPro" id="IPR023665">
    <property type="entry name" value="ApgAM_prokaryotes"/>
</dbReference>
<comment type="similarity">
    <text evidence="4">Belongs to the BPG-independent phosphoglycerate mutase family. A-PGAM subfamily.</text>
</comment>
<evidence type="ECO:0000256" key="5">
    <source>
        <dbReference type="ARBA" id="ARBA00023152"/>
    </source>
</evidence>